<dbReference type="PANTHER" id="PTHR10333">
    <property type="entry name" value="INHIBITOR OF GROWTH PROTEIN"/>
    <property type="match status" value="1"/>
</dbReference>
<keyword evidence="3 8" id="KW-0479">Metal-binding</keyword>
<name>A0AAD9ILC8_PROWI</name>
<keyword evidence="7 10" id="KW-0539">Nucleus</keyword>
<dbReference type="GO" id="GO:0005634">
    <property type="term" value="C:nucleus"/>
    <property type="evidence" value="ECO:0007669"/>
    <property type="project" value="UniProtKB-SubCell"/>
</dbReference>
<dbReference type="GO" id="GO:0003676">
    <property type="term" value="F:nucleic acid binding"/>
    <property type="evidence" value="ECO:0007669"/>
    <property type="project" value="InterPro"/>
</dbReference>
<dbReference type="GO" id="GO:0006325">
    <property type="term" value="P:chromatin organization"/>
    <property type="evidence" value="ECO:0007669"/>
    <property type="project" value="UniProtKB-KW"/>
</dbReference>
<evidence type="ECO:0000256" key="11">
    <source>
        <dbReference type="SAM" id="MobiDB-lite"/>
    </source>
</evidence>
<proteinExistence type="inferred from homology"/>
<comment type="similarity">
    <text evidence="2 10">Belongs to the ING family.</text>
</comment>
<accession>A0AAD9ILC8</accession>
<dbReference type="Gene3D" id="3.30.40.10">
    <property type="entry name" value="Zinc/RING finger domain, C3HC4 (zinc finger)"/>
    <property type="match status" value="1"/>
</dbReference>
<evidence type="ECO:0000313" key="13">
    <source>
        <dbReference type="EMBL" id="KAK2079693.1"/>
    </source>
</evidence>
<keyword evidence="6 10" id="KW-0156">Chromatin regulator</keyword>
<dbReference type="PROSITE" id="PS50016">
    <property type="entry name" value="ZF_PHD_2"/>
    <property type="match status" value="1"/>
</dbReference>
<evidence type="ECO:0000256" key="1">
    <source>
        <dbReference type="ARBA" id="ARBA00004123"/>
    </source>
</evidence>
<evidence type="ECO:0000256" key="9">
    <source>
        <dbReference type="PROSITE-ProRule" id="PRU00146"/>
    </source>
</evidence>
<comment type="caution">
    <text evidence="13">The sequence shown here is derived from an EMBL/GenBank/DDBJ whole genome shotgun (WGS) entry which is preliminary data.</text>
</comment>
<dbReference type="AlphaFoldDB" id="A0AAD9ILC8"/>
<dbReference type="SMART" id="SM01408">
    <property type="entry name" value="ING"/>
    <property type="match status" value="1"/>
</dbReference>
<comment type="subcellular location">
    <subcellularLocation>
        <location evidence="1 10">Nucleus</location>
    </subcellularLocation>
</comment>
<dbReference type="InterPro" id="IPR019787">
    <property type="entry name" value="Znf_PHD-finger"/>
</dbReference>
<feature type="compositionally biased region" description="Polar residues" evidence="11">
    <location>
        <begin position="109"/>
        <end position="119"/>
    </location>
</feature>
<protein>
    <recommendedName>
        <fullName evidence="10">PHD finger protein ING</fullName>
    </recommendedName>
</protein>
<dbReference type="SUPFAM" id="SSF57903">
    <property type="entry name" value="FYVE/PHD zinc finger"/>
    <property type="match status" value="1"/>
</dbReference>
<feature type="binding site" evidence="8">
    <location>
        <position position="527"/>
    </location>
    <ligand>
        <name>Zn(2+)</name>
        <dbReference type="ChEBI" id="CHEBI:29105"/>
        <label>1</label>
    </ligand>
</feature>
<feature type="binding site" evidence="8">
    <location>
        <position position="525"/>
    </location>
    <ligand>
        <name>Zn(2+)</name>
        <dbReference type="ChEBI" id="CHEBI:29105"/>
        <label>1</label>
    </ligand>
</feature>
<evidence type="ECO:0000256" key="4">
    <source>
        <dbReference type="ARBA" id="ARBA00022771"/>
    </source>
</evidence>
<dbReference type="InterPro" id="IPR024610">
    <property type="entry name" value="ING_N_histone-binding"/>
</dbReference>
<feature type="region of interest" description="Disordered" evidence="11">
    <location>
        <begin position="378"/>
        <end position="416"/>
    </location>
</feature>
<dbReference type="Gene3D" id="3.30.70.330">
    <property type="match status" value="1"/>
</dbReference>
<comment type="subunit">
    <text evidence="10">Component of an histone acetyltransferase complex. Interacts with H3K4me3 and to a lesser extent with H3K4me2.</text>
</comment>
<keyword evidence="5 8" id="KW-0862">Zinc</keyword>
<dbReference type="SUPFAM" id="SSF54928">
    <property type="entry name" value="RNA-binding domain, RBD"/>
    <property type="match status" value="1"/>
</dbReference>
<dbReference type="SMART" id="SM00249">
    <property type="entry name" value="PHD"/>
    <property type="match status" value="1"/>
</dbReference>
<dbReference type="InterPro" id="IPR013083">
    <property type="entry name" value="Znf_RING/FYVE/PHD"/>
</dbReference>
<keyword evidence="14" id="KW-1185">Reference proteome</keyword>
<dbReference type="EMBL" id="JASFZW010000002">
    <property type="protein sequence ID" value="KAK2079693.1"/>
    <property type="molecule type" value="Genomic_DNA"/>
</dbReference>
<dbReference type="InterPro" id="IPR001965">
    <property type="entry name" value="Znf_PHD"/>
</dbReference>
<dbReference type="Pfam" id="PF12998">
    <property type="entry name" value="ING"/>
    <property type="match status" value="1"/>
</dbReference>
<evidence type="ECO:0000256" key="6">
    <source>
        <dbReference type="ARBA" id="ARBA00022853"/>
    </source>
</evidence>
<dbReference type="CDD" id="cd12277">
    <property type="entry name" value="RRM3_MEI2_EAR1_like"/>
    <property type="match status" value="1"/>
</dbReference>
<dbReference type="Proteomes" id="UP001255856">
    <property type="component" value="Unassembled WGS sequence"/>
</dbReference>
<evidence type="ECO:0000259" key="12">
    <source>
        <dbReference type="PROSITE" id="PS50016"/>
    </source>
</evidence>
<reference evidence="13" key="1">
    <citation type="submission" date="2021-01" db="EMBL/GenBank/DDBJ databases">
        <authorList>
            <person name="Eckstrom K.M.E."/>
        </authorList>
    </citation>
    <scope>NUCLEOTIDE SEQUENCE</scope>
    <source>
        <strain evidence="13">UVCC 0001</strain>
    </source>
</reference>
<gene>
    <name evidence="13" type="ORF">QBZ16_002088</name>
</gene>
<organism evidence="13 14">
    <name type="scientific">Prototheca wickerhamii</name>
    <dbReference type="NCBI Taxonomy" id="3111"/>
    <lineage>
        <taxon>Eukaryota</taxon>
        <taxon>Viridiplantae</taxon>
        <taxon>Chlorophyta</taxon>
        <taxon>core chlorophytes</taxon>
        <taxon>Trebouxiophyceae</taxon>
        <taxon>Chlorellales</taxon>
        <taxon>Chlorellaceae</taxon>
        <taxon>Prototheca</taxon>
    </lineage>
</organism>
<comment type="function">
    <text evidence="10">Component of an histone acetyltransferase complex.</text>
</comment>
<comment type="domain">
    <text evidence="10">The PHD-type zinc finger mediates the binding to H3K4me3.</text>
</comment>
<dbReference type="GO" id="GO:0008270">
    <property type="term" value="F:zinc ion binding"/>
    <property type="evidence" value="ECO:0007669"/>
    <property type="project" value="UniProtKB-KW"/>
</dbReference>
<feature type="region of interest" description="Disordered" evidence="11">
    <location>
        <begin position="476"/>
        <end position="506"/>
    </location>
</feature>
<evidence type="ECO:0000256" key="5">
    <source>
        <dbReference type="ARBA" id="ARBA00022833"/>
    </source>
</evidence>
<evidence type="ECO:0000256" key="10">
    <source>
        <dbReference type="RuleBase" id="RU361213"/>
    </source>
</evidence>
<evidence type="ECO:0000256" key="8">
    <source>
        <dbReference type="PIRSR" id="PIRSR628651-51"/>
    </source>
</evidence>
<feature type="binding site" evidence="8">
    <location>
        <position position="570"/>
    </location>
    <ligand>
        <name>Zn(2+)</name>
        <dbReference type="ChEBI" id="CHEBI:29105"/>
        <label>2</label>
    </ligand>
</feature>
<dbReference type="Gene3D" id="6.10.140.1740">
    <property type="match status" value="1"/>
</dbReference>
<dbReference type="InterPro" id="IPR007201">
    <property type="entry name" value="Mei2-like_Rrm_C"/>
</dbReference>
<dbReference type="InterPro" id="IPR035979">
    <property type="entry name" value="RBD_domain_sf"/>
</dbReference>
<sequence>MRRQACYGPVYYQPDMRRAYYHPAAPLVPYGLSPGSSPPAAWGRPVAYGGPWAGHYACQGVSLGTSPPSSACGGSPPAWLGAPHRDGYFREGSRGSSPRPEDGGEQGGSPRSLNRTDSAGSLKRASARIARSSRAGGQYSPQDYIIDPATARLPKKNDQVWTTVMVRNIPNKYTQAYLIQHFESNGFKHDFNFLYLPVDFRNSCNLGYAFVNFLSVDRLLAFYEKFHQKRWIGEESSTKASVCEVSYGRVQGAPALLNHFRTAKFPINSDAALPVVYSKIDQGRASCPMPLDQYLDTIQDGDWLLTEEGSFQTEFFKMSTNYLRSFIESVADVSTELDRWFRGMRELDEKAHALQIQLELDCQAQLRATAEIGAAAGAHAAKRPKVEPGSPTPATATGQPAQPVNPPQAPGNEPNELSQRIENTTAELLKLSTEKTNIAQQIYDYVDQHIRRLDKDLREFDAELAVERSKLGLPPEPAAAAAVAAPDVGRRNKKNAPPPETKPPTSEELYQAALAAADASEPTYCYCKRISFGEMIACEHPDCPIEWFHFECVGLTPETRPKGKWYCKECRKLLGKK</sequence>
<evidence type="ECO:0000256" key="3">
    <source>
        <dbReference type="ARBA" id="ARBA00022723"/>
    </source>
</evidence>
<dbReference type="InterPro" id="IPR012677">
    <property type="entry name" value="Nucleotide-bd_a/b_plait_sf"/>
</dbReference>
<feature type="domain" description="PHD-type" evidence="12">
    <location>
        <begin position="522"/>
        <end position="573"/>
    </location>
</feature>
<dbReference type="PROSITE" id="PS01359">
    <property type="entry name" value="ZF_PHD_1"/>
    <property type="match status" value="1"/>
</dbReference>
<dbReference type="CDD" id="cd15587">
    <property type="entry name" value="PHD_Yng1p_like"/>
    <property type="match status" value="1"/>
</dbReference>
<dbReference type="PANTHER" id="PTHR10333:SF42">
    <property type="entry name" value="INHIBITOR OF GROWTH PROTEIN 5"/>
    <property type="match status" value="1"/>
</dbReference>
<feature type="binding site" evidence="8">
    <location>
        <position position="567"/>
    </location>
    <ligand>
        <name>Zn(2+)</name>
        <dbReference type="ChEBI" id="CHEBI:29105"/>
        <label>2</label>
    </ligand>
</feature>
<dbReference type="InterPro" id="IPR028651">
    <property type="entry name" value="ING_fam"/>
</dbReference>
<feature type="compositionally biased region" description="Basic and acidic residues" evidence="11">
    <location>
        <begin position="83"/>
        <end position="93"/>
    </location>
</feature>
<evidence type="ECO:0000256" key="2">
    <source>
        <dbReference type="ARBA" id="ARBA00010210"/>
    </source>
</evidence>
<feature type="binding site" evidence="8">
    <location>
        <position position="552"/>
    </location>
    <ligand>
        <name>Zn(2+)</name>
        <dbReference type="ChEBI" id="CHEBI:29105"/>
        <label>1</label>
    </ligand>
</feature>
<evidence type="ECO:0000313" key="14">
    <source>
        <dbReference type="Proteomes" id="UP001255856"/>
    </source>
</evidence>
<feature type="binding site" evidence="8">
    <location>
        <position position="538"/>
    </location>
    <ligand>
        <name>Zn(2+)</name>
        <dbReference type="ChEBI" id="CHEBI:29105"/>
        <label>2</label>
    </ligand>
</feature>
<feature type="region of interest" description="Disordered" evidence="11">
    <location>
        <begin position="83"/>
        <end position="138"/>
    </location>
</feature>
<evidence type="ECO:0000256" key="7">
    <source>
        <dbReference type="ARBA" id="ARBA00023242"/>
    </source>
</evidence>
<feature type="binding site" evidence="8">
    <location>
        <position position="549"/>
    </location>
    <ligand>
        <name>Zn(2+)</name>
        <dbReference type="ChEBI" id="CHEBI:29105"/>
        <label>1</label>
    </ligand>
</feature>
<keyword evidence="4 9" id="KW-0863">Zinc-finger</keyword>
<feature type="binding site" evidence="8">
    <location>
        <position position="543"/>
    </location>
    <ligand>
        <name>Zn(2+)</name>
        <dbReference type="ChEBI" id="CHEBI:29105"/>
        <label>2</label>
    </ligand>
</feature>
<dbReference type="InterPro" id="IPR011011">
    <property type="entry name" value="Znf_FYVE_PHD"/>
</dbReference>
<dbReference type="Pfam" id="PF04059">
    <property type="entry name" value="RRM_2"/>
    <property type="match status" value="1"/>
</dbReference>
<dbReference type="InterPro" id="IPR019786">
    <property type="entry name" value="Zinc_finger_PHD-type_CS"/>
</dbReference>